<dbReference type="EMBL" id="GBHO01001191">
    <property type="protein sequence ID" value="JAG42413.1"/>
    <property type="molecule type" value="Transcribed_RNA"/>
</dbReference>
<reference evidence="2" key="1">
    <citation type="journal article" date="2014" name="PLoS ONE">
        <title>Transcriptome-Based Identification of ABC Transporters in the Western Tarnished Plant Bug Lygus hesperus.</title>
        <authorList>
            <person name="Hull J.J."/>
            <person name="Chaney K."/>
            <person name="Geib S.M."/>
            <person name="Fabrick J.A."/>
            <person name="Brent C.S."/>
            <person name="Walsh D."/>
            <person name="Lavine L.C."/>
        </authorList>
    </citation>
    <scope>NUCLEOTIDE SEQUENCE</scope>
</reference>
<dbReference type="PANTHER" id="PTHR34927:SF1">
    <property type="entry name" value="IQ DOMAIN-CONTAINING PROTEIN K"/>
    <property type="match status" value="1"/>
</dbReference>
<dbReference type="Pfam" id="PF00612">
    <property type="entry name" value="IQ"/>
    <property type="match status" value="1"/>
</dbReference>
<dbReference type="InterPro" id="IPR000048">
    <property type="entry name" value="IQ_motif_EF-hand-BS"/>
</dbReference>
<dbReference type="InterPro" id="IPR043408">
    <property type="entry name" value="IQCK"/>
</dbReference>
<feature type="non-terminal residue" evidence="2">
    <location>
        <position position="335"/>
    </location>
</feature>
<evidence type="ECO:0000256" key="1">
    <source>
        <dbReference type="SAM" id="MobiDB-lite"/>
    </source>
</evidence>
<protein>
    <submittedName>
        <fullName evidence="2">IQ domain-containing protein K</fullName>
    </submittedName>
</protein>
<evidence type="ECO:0000313" key="2">
    <source>
        <dbReference type="EMBL" id="JAG42413.1"/>
    </source>
</evidence>
<reference evidence="2" key="2">
    <citation type="submission" date="2014-07" db="EMBL/GenBank/DDBJ databases">
        <authorList>
            <person name="Hull J."/>
        </authorList>
    </citation>
    <scope>NUCLEOTIDE SEQUENCE</scope>
</reference>
<proteinExistence type="predicted"/>
<accession>A0A0A9ZG02</accession>
<name>A0A0A9ZG02_LYGHE</name>
<dbReference type="PROSITE" id="PS50096">
    <property type="entry name" value="IQ"/>
    <property type="match status" value="1"/>
</dbReference>
<gene>
    <name evidence="2" type="primary">IQCK</name>
    <name evidence="2" type="ORF">CM83_3039</name>
</gene>
<sequence length="335" mass="39929">KKWFGGLYFPPSSEDYIRIKDWKTPRVHDRVEGYKESDFKDMGSDLSDVGEDEPAERGNKMWLDICEEHRRNAKRVLDVHEELKRREEHRHCEDAPETEYIMKTLMPMLGPALEATLLRASELEVLKRERTGYDPVDVLAELLWNMNPRCPNRAKNYRQFFDILPFKKWLKSHPRPDFPRHFFWNKVQSAICIQRNYRGYLVRRRENVQQLREFWRVLKGKKQPPETDPELTFGHDISAYKEHYPDLTKWNEEQQEKKKEAERIQWLKAEGLWQDELEEDEEDDAARKERSRLLSNEVIGRHVQTLVDRAMDLGDSKGKQPTEIVQISLSPNIGN</sequence>
<feature type="non-terminal residue" evidence="2">
    <location>
        <position position="1"/>
    </location>
</feature>
<dbReference type="PANTHER" id="PTHR34927">
    <property type="entry name" value="IQ DOMAIN-CONTAINING PROTEIN K"/>
    <property type="match status" value="1"/>
</dbReference>
<feature type="compositionally biased region" description="Polar residues" evidence="1">
    <location>
        <begin position="323"/>
        <end position="335"/>
    </location>
</feature>
<feature type="region of interest" description="Disordered" evidence="1">
    <location>
        <begin position="313"/>
        <end position="335"/>
    </location>
</feature>
<organism evidence="2">
    <name type="scientific">Lygus hesperus</name>
    <name type="common">Western plant bug</name>
    <dbReference type="NCBI Taxonomy" id="30085"/>
    <lineage>
        <taxon>Eukaryota</taxon>
        <taxon>Metazoa</taxon>
        <taxon>Ecdysozoa</taxon>
        <taxon>Arthropoda</taxon>
        <taxon>Hexapoda</taxon>
        <taxon>Insecta</taxon>
        <taxon>Pterygota</taxon>
        <taxon>Neoptera</taxon>
        <taxon>Paraneoptera</taxon>
        <taxon>Hemiptera</taxon>
        <taxon>Heteroptera</taxon>
        <taxon>Panheteroptera</taxon>
        <taxon>Cimicomorpha</taxon>
        <taxon>Miridae</taxon>
        <taxon>Mirini</taxon>
        <taxon>Lygus</taxon>
    </lineage>
</organism>
<dbReference type="AlphaFoldDB" id="A0A0A9ZG02"/>